<organism evidence="2 3">
    <name type="scientific">Maledivibacter halophilus</name>
    <dbReference type="NCBI Taxonomy" id="36842"/>
    <lineage>
        <taxon>Bacteria</taxon>
        <taxon>Bacillati</taxon>
        <taxon>Bacillota</taxon>
        <taxon>Clostridia</taxon>
        <taxon>Peptostreptococcales</taxon>
        <taxon>Caminicellaceae</taxon>
        <taxon>Maledivibacter</taxon>
    </lineage>
</organism>
<feature type="domain" description="Putative Se/S carrier protein-like" evidence="1">
    <location>
        <begin position="8"/>
        <end position="74"/>
    </location>
</feature>
<dbReference type="InterPro" id="IPR021778">
    <property type="entry name" value="Se/S_carrier-like"/>
</dbReference>
<dbReference type="EMBL" id="FUZT01000016">
    <property type="protein sequence ID" value="SKC87741.1"/>
    <property type="molecule type" value="Genomic_DNA"/>
</dbReference>
<dbReference type="RefSeq" id="WP_079495248.1">
    <property type="nucleotide sequence ID" value="NZ_FUZT01000016.1"/>
</dbReference>
<sequence length="86" mass="9905">MDRKFETYILFPSHSDGLALEKLLKYNHIKYTIVPTPRALSKCCGISIRIDPEDTSRIKEILAENPSINTEGIYNLEKKKSSLFNF</sequence>
<dbReference type="STRING" id="36842.SAMN02194393_04738"/>
<name>A0A1T5MHM8_9FIRM</name>
<protein>
    <recommendedName>
        <fullName evidence="1">Putative Se/S carrier protein-like domain-containing protein</fullName>
    </recommendedName>
</protein>
<dbReference type="AlphaFoldDB" id="A0A1T5MHM8"/>
<gene>
    <name evidence="2" type="ORF">SAMN02194393_04738</name>
</gene>
<dbReference type="OrthoDB" id="362866at2"/>
<evidence type="ECO:0000313" key="2">
    <source>
        <dbReference type="EMBL" id="SKC87741.1"/>
    </source>
</evidence>
<reference evidence="2 3" key="1">
    <citation type="submission" date="2017-02" db="EMBL/GenBank/DDBJ databases">
        <authorList>
            <person name="Peterson S.W."/>
        </authorList>
    </citation>
    <scope>NUCLEOTIDE SEQUENCE [LARGE SCALE GENOMIC DNA]</scope>
    <source>
        <strain evidence="2 3">M1</strain>
    </source>
</reference>
<evidence type="ECO:0000259" key="1">
    <source>
        <dbReference type="Pfam" id="PF11823"/>
    </source>
</evidence>
<accession>A0A1T5MHM8</accession>
<dbReference type="Proteomes" id="UP000190285">
    <property type="component" value="Unassembled WGS sequence"/>
</dbReference>
<keyword evidence="3" id="KW-1185">Reference proteome</keyword>
<proteinExistence type="predicted"/>
<dbReference type="Pfam" id="PF11823">
    <property type="entry name" value="Se_S_carrier"/>
    <property type="match status" value="1"/>
</dbReference>
<evidence type="ECO:0000313" key="3">
    <source>
        <dbReference type="Proteomes" id="UP000190285"/>
    </source>
</evidence>